<reference evidence="11 12" key="1">
    <citation type="submission" date="2024-06" db="EMBL/GenBank/DDBJ databases">
        <title>A chromosome-level genome assembly of beet webworm, Loxostege sticticalis.</title>
        <authorList>
            <person name="Zhang Y."/>
        </authorList>
    </citation>
    <scope>NUCLEOTIDE SEQUENCE [LARGE SCALE GENOMIC DNA]</scope>
    <source>
        <strain evidence="11">AQ028</strain>
        <tissue evidence="11">Male pupae</tissue>
    </source>
</reference>
<evidence type="ECO:0000256" key="3">
    <source>
        <dbReference type="ARBA" id="ARBA00023054"/>
    </source>
</evidence>
<organism evidence="11 12">
    <name type="scientific">Loxostege sticticalis</name>
    <name type="common">Beet webworm moth</name>
    <dbReference type="NCBI Taxonomy" id="481309"/>
    <lineage>
        <taxon>Eukaryota</taxon>
        <taxon>Metazoa</taxon>
        <taxon>Ecdysozoa</taxon>
        <taxon>Arthropoda</taxon>
        <taxon>Hexapoda</taxon>
        <taxon>Insecta</taxon>
        <taxon>Pterygota</taxon>
        <taxon>Neoptera</taxon>
        <taxon>Endopterygota</taxon>
        <taxon>Lepidoptera</taxon>
        <taxon>Glossata</taxon>
        <taxon>Ditrysia</taxon>
        <taxon>Pyraloidea</taxon>
        <taxon>Crambidae</taxon>
        <taxon>Pyraustinae</taxon>
        <taxon>Loxostege</taxon>
    </lineage>
</organism>
<evidence type="ECO:0000256" key="2">
    <source>
        <dbReference type="ARBA" id="ARBA00022846"/>
    </source>
</evidence>
<dbReference type="PANTHER" id="PTHR15504:SF0">
    <property type="entry name" value="CILIA- AND FLAGELLA-ASSOCIATED PROTEIN 45"/>
    <property type="match status" value="1"/>
</dbReference>
<dbReference type="GO" id="GO:0031514">
    <property type="term" value="C:motile cilium"/>
    <property type="evidence" value="ECO:0007669"/>
    <property type="project" value="UniProtKB-SubCell"/>
</dbReference>
<evidence type="ECO:0000256" key="5">
    <source>
        <dbReference type="ARBA" id="ARBA00023273"/>
    </source>
</evidence>
<accession>A0ABD0SCA1</accession>
<feature type="region of interest" description="Disordered" evidence="9">
    <location>
        <begin position="116"/>
        <end position="157"/>
    </location>
</feature>
<dbReference type="InterPro" id="IPR033253">
    <property type="entry name" value="CFAP45"/>
</dbReference>
<feature type="compositionally biased region" description="Basic and acidic residues" evidence="9">
    <location>
        <begin position="118"/>
        <end position="130"/>
    </location>
</feature>
<dbReference type="Pfam" id="PF13868">
    <property type="entry name" value="TPH"/>
    <property type="match status" value="1"/>
</dbReference>
<evidence type="ECO:0000256" key="4">
    <source>
        <dbReference type="ARBA" id="ARBA00023069"/>
    </source>
</evidence>
<gene>
    <name evidence="11" type="ORF">ABMA28_009125</name>
</gene>
<evidence type="ECO:0000313" key="12">
    <source>
        <dbReference type="Proteomes" id="UP001549921"/>
    </source>
</evidence>
<feature type="coiled-coil region" evidence="8">
    <location>
        <begin position="451"/>
        <end position="478"/>
    </location>
</feature>
<dbReference type="AlphaFoldDB" id="A0ABD0SCA1"/>
<proteinExistence type="inferred from homology"/>
<feature type="coiled-coil region" evidence="8">
    <location>
        <begin position="327"/>
        <end position="382"/>
    </location>
</feature>
<evidence type="ECO:0000256" key="7">
    <source>
        <dbReference type="ARBA" id="ARBA00034142"/>
    </source>
</evidence>
<feature type="coiled-coil region" evidence="8">
    <location>
        <begin position="190"/>
        <end position="231"/>
    </location>
</feature>
<keyword evidence="2" id="KW-0282">Flagellum</keyword>
<protein>
    <recommendedName>
        <fullName evidence="7">Cilia- and flagella-associated protein 45</fullName>
    </recommendedName>
</protein>
<feature type="domain" description="Trichohyalin-plectin-homology" evidence="10">
    <location>
        <begin position="170"/>
        <end position="511"/>
    </location>
</feature>
<dbReference type="EMBL" id="JBEDNZ010000023">
    <property type="protein sequence ID" value="KAL0811678.1"/>
    <property type="molecule type" value="Genomic_DNA"/>
</dbReference>
<keyword evidence="4" id="KW-0969">Cilium</keyword>
<evidence type="ECO:0000313" key="11">
    <source>
        <dbReference type="EMBL" id="KAL0811678.1"/>
    </source>
</evidence>
<comment type="caution">
    <text evidence="11">The sequence shown here is derived from an EMBL/GenBank/DDBJ whole genome shotgun (WGS) entry which is preliminary data.</text>
</comment>
<dbReference type="Proteomes" id="UP001549921">
    <property type="component" value="Unassembled WGS sequence"/>
</dbReference>
<comment type="similarity">
    <text evidence="6">Belongs to the CFAP45 family.</text>
</comment>
<keyword evidence="3 8" id="KW-0175">Coiled coil</keyword>
<dbReference type="InterPro" id="IPR043597">
    <property type="entry name" value="TPH_dom"/>
</dbReference>
<comment type="subcellular location">
    <subcellularLocation>
        <location evidence="1">Cell projection</location>
        <location evidence="1">Cilium</location>
        <location evidence="1">Flagellum</location>
    </subcellularLocation>
</comment>
<evidence type="ECO:0000256" key="1">
    <source>
        <dbReference type="ARBA" id="ARBA00004230"/>
    </source>
</evidence>
<evidence type="ECO:0000259" key="10">
    <source>
        <dbReference type="Pfam" id="PF13868"/>
    </source>
</evidence>
<evidence type="ECO:0000256" key="9">
    <source>
        <dbReference type="SAM" id="MobiDB-lite"/>
    </source>
</evidence>
<keyword evidence="5" id="KW-0966">Cell projection</keyword>
<sequence>MPKVLKNPHDGIKYHNVRHTKYECEPGCYQLHRPSDCRLKFPITKRPIHKCEVPKQEFTMVPQIGGWRSLLVPKTEPNFYPAVMPKEEFLRLQKQAKIVTQEEQLQAMHAQEAAIQKAAKESEARKRQLKESLLPQPGAESASGTADPELEGPDQTAHTLSRAEMLKADNMQGPRLCNRIILASKCHAIRDAQIAEKELIKKELDEEERRLDAIMEENRQAAVHRAETEEERRHHLRLQNLAALKEQIKAHETAKIMEAERIEEESIRVNQANIAMQIDEAQKLKEKHGRAAKLKEILDQGNAELLYYKQLQNEEERIMDLRIANFLKKKQAREAKAKAEAEAVKAAKQKGIDHIAKAQKAEQELKEELERIRNLKIQEDVEREYRRKERDAAIRRNKEMKQLHEARVQQIHDIHRLIAREIAKDEQSFNNAARQNEEFIAKEKALDDKRKARIEKHRQEIMKQINDKERARAELREKIHNEGVALRMEQEQQDKYERKVIKQKVAMMRQQKVSEKYVKEVEQTLGKHGY</sequence>
<name>A0ABD0SCA1_LOXSC</name>
<evidence type="ECO:0000256" key="8">
    <source>
        <dbReference type="SAM" id="Coils"/>
    </source>
</evidence>
<dbReference type="PANTHER" id="PTHR15504">
    <property type="entry name" value="NASOPHARYNGEAL EPITHELIUM SPECIFIC PROTEIN 1"/>
    <property type="match status" value="1"/>
</dbReference>
<evidence type="ECO:0000256" key="6">
    <source>
        <dbReference type="ARBA" id="ARBA00034116"/>
    </source>
</evidence>